<dbReference type="GO" id="GO:0006808">
    <property type="term" value="P:regulation of nitrogen utilization"/>
    <property type="evidence" value="ECO:0007669"/>
    <property type="project" value="UniProtKB-UniRule"/>
</dbReference>
<comment type="function">
    <text evidence="6">Modifies, by uridylylation and deuridylylation, the PII regulatory proteins (GlnB and homologs), in response to the nitrogen status of the cell that GlnD senses through the glutamine level. Under low glutamine levels, catalyzes the conversion of the PII proteins and UTP to PII-UMP and PPi, while under higher glutamine levels, GlnD hydrolyzes PII-UMP to PII and UMP (deuridylylation). Thus, controls uridylylation state and activity of the PII proteins, and plays an important role in the regulation of nitrogen metabolism.</text>
</comment>
<comment type="caution">
    <text evidence="6">Lacks conserved residue(s) required for the propagation of feature annotation.</text>
</comment>
<dbReference type="PIRSF" id="PIRSF006288">
    <property type="entry name" value="PII_uridyltransf"/>
    <property type="match status" value="1"/>
</dbReference>
<comment type="cofactor">
    <cofactor evidence="6">
        <name>Mg(2+)</name>
        <dbReference type="ChEBI" id="CHEBI:18420"/>
    </cofactor>
</comment>
<dbReference type="InterPro" id="IPR002912">
    <property type="entry name" value="ACT_dom"/>
</dbReference>
<dbReference type="RefSeq" id="WP_246409289.1">
    <property type="nucleotide sequence ID" value="NZ_JACHIP010000005.1"/>
</dbReference>
<evidence type="ECO:0000313" key="9">
    <source>
        <dbReference type="Proteomes" id="UP000540989"/>
    </source>
</evidence>
<gene>
    <name evidence="6" type="primary">glnD</name>
    <name evidence="8" type="ORF">HDF16_003789</name>
</gene>
<comment type="catalytic activity">
    <reaction evidence="6">
        <text>[protein-PII]-uridylyl-L-tyrosine + H2O = [protein-PII]-L-tyrosine + UMP + H(+)</text>
        <dbReference type="Rhea" id="RHEA:48600"/>
        <dbReference type="Rhea" id="RHEA-COMP:12147"/>
        <dbReference type="Rhea" id="RHEA-COMP:12148"/>
        <dbReference type="ChEBI" id="CHEBI:15377"/>
        <dbReference type="ChEBI" id="CHEBI:15378"/>
        <dbReference type="ChEBI" id="CHEBI:46858"/>
        <dbReference type="ChEBI" id="CHEBI:57865"/>
        <dbReference type="ChEBI" id="CHEBI:90602"/>
    </reaction>
</comment>
<evidence type="ECO:0000313" key="8">
    <source>
        <dbReference type="EMBL" id="MBB5059066.1"/>
    </source>
</evidence>
<comment type="similarity">
    <text evidence="6">Belongs to the GlnD family.</text>
</comment>
<sequence>MANDLTVSGDGGRREAYRRRMLEIVSAFEAGAAGAATVLARSDAVDALVASLWQEACAAEPQLLRNVALVATGGYGRSELFPYSDVDLMFLVEPKLAVKVFESAVKPAIRRMSQSLWDCGLRLSPQTRRLTECERFDPENTEFALALLDQRFLGGDTALHERLQSQALAKMFDRDRDAILRRLVEITQGRHAKYGGTLFHLEPNIKECPGGLRDVHVCGWISRLLSGGRGSGVGLAANSESIFDAGANGQEFQEAIAFLQLLRCFLHFRHERDDNTLDWQAQDAAAAAAVGLNRRGLPSPDAAYWMRLYFRNARVVERNTVQMIDLAPSPKPPSRLAKLVEMKNSVSARKRQKSDRQGFRVVRGSMIFDEAASDADSTHGRPDPANDPDTVLRMFGAMAESGFRLGIEAEQRLSLALPLLSADLEEGPALWRHLEILLTGHFAGNALRSMHALGILELLIPEFHGIDALVIRDAYHRYTVDEHTFVLIDSLHELEVQPAPTQPATPTPAAHHPMAEWSARFGQLLRDLQQPGLLYLVALLHDTGKGRSNGDHAVESVRMAQNVLSRLELDGYESNLVLRLIGGHLEMSAALRRDIFDTDTVRGFAAKVQTPEALRMLTLFTYADIQAVHPDALTPWKAENLWRLYLATSNYLERNLDEERVNTGREREQILRVTAMIPKQKLQVEQFLEGLPARYLSTRTPEQVRAHFELSARFSDDPVQLDFTYSPGVNEITLVTPDRPLLFANMAGALAAWGMNIITADAFSNRQGVVVDSFRFTDAFRTLEMNVSERERFVQSVHDVVTGAVPVETLLHGRRRGRRKPPLMVVAPQIDFDDHASSLSTLLQVVAQDTPGLLRALSLTLAAHECNVDVALVDTEGETAIDVFYITRKQAKLNPAEEQALRQALFDAIEERGR</sequence>
<dbReference type="SUPFAM" id="SSF55021">
    <property type="entry name" value="ACT-like"/>
    <property type="match status" value="2"/>
</dbReference>
<dbReference type="Gene3D" id="1.10.3090.10">
    <property type="entry name" value="cca-adding enzyme, domain 2"/>
    <property type="match status" value="1"/>
</dbReference>
<keyword evidence="5 6" id="KW-0511">Multifunctional enzyme</keyword>
<dbReference type="Pfam" id="PF08335">
    <property type="entry name" value="GlnD_UR_UTase"/>
    <property type="match status" value="1"/>
</dbReference>
<dbReference type="HAMAP" id="MF_00277">
    <property type="entry name" value="PII_uridylyl_transf"/>
    <property type="match status" value="1"/>
</dbReference>
<dbReference type="CDD" id="cd04900">
    <property type="entry name" value="ACT_UUR-like_1"/>
    <property type="match status" value="1"/>
</dbReference>
<evidence type="ECO:0000256" key="4">
    <source>
        <dbReference type="ARBA" id="ARBA00022842"/>
    </source>
</evidence>
<keyword evidence="9" id="KW-1185">Reference proteome</keyword>
<dbReference type="GO" id="GO:0008081">
    <property type="term" value="F:phosphoric diester hydrolase activity"/>
    <property type="evidence" value="ECO:0007669"/>
    <property type="project" value="UniProtKB-UniRule"/>
</dbReference>
<comment type="activity regulation">
    <text evidence="6">Uridylyltransferase (UTase) activity is inhibited by glutamine, while glutamine activates uridylyl-removing (UR) activity.</text>
</comment>
<dbReference type="PROSITE" id="PS51671">
    <property type="entry name" value="ACT"/>
    <property type="match status" value="2"/>
</dbReference>
<dbReference type="EC" id="2.7.7.59" evidence="6"/>
<dbReference type="Proteomes" id="UP000540989">
    <property type="component" value="Unassembled WGS sequence"/>
</dbReference>
<dbReference type="CDD" id="cd05401">
    <property type="entry name" value="NT_GlnE_GlnD_like"/>
    <property type="match status" value="1"/>
</dbReference>
<evidence type="ECO:0000259" key="7">
    <source>
        <dbReference type="PROSITE" id="PS51671"/>
    </source>
</evidence>
<dbReference type="GO" id="GO:0008773">
    <property type="term" value="F:[protein-PII] uridylyltransferase activity"/>
    <property type="evidence" value="ECO:0007669"/>
    <property type="project" value="UniProtKB-UniRule"/>
</dbReference>
<dbReference type="InterPro" id="IPR043519">
    <property type="entry name" value="NT_sf"/>
</dbReference>
<feature type="domain" description="ACT" evidence="7">
    <location>
        <begin position="731"/>
        <end position="812"/>
    </location>
</feature>
<feature type="domain" description="ACT" evidence="7">
    <location>
        <begin position="842"/>
        <end position="914"/>
    </location>
</feature>
<evidence type="ECO:0000256" key="3">
    <source>
        <dbReference type="ARBA" id="ARBA00022801"/>
    </source>
</evidence>
<dbReference type="AlphaFoldDB" id="A0A7W7ZGX5"/>
<keyword evidence="2 6" id="KW-0548">Nucleotidyltransferase</keyword>
<dbReference type="PANTHER" id="PTHR47320">
    <property type="entry name" value="BIFUNCTIONAL URIDYLYLTRANSFERASE/URIDYLYL-REMOVING ENZYME"/>
    <property type="match status" value="1"/>
</dbReference>
<accession>A0A7W7ZGX5</accession>
<comment type="domain">
    <text evidence="6">Has four distinct domains: an N-terminal nucleotidyltransferase (NT) domain responsible for UTase activity, a central HD domain that encodes UR activity, and two C-terminal ACT domains that seem to have a role in glutamine sensing.</text>
</comment>
<dbReference type="Pfam" id="PF01966">
    <property type="entry name" value="HD"/>
    <property type="match status" value="1"/>
</dbReference>
<keyword evidence="3 6" id="KW-0378">Hydrolase</keyword>
<dbReference type="InterPro" id="IPR045865">
    <property type="entry name" value="ACT-like_dom_sf"/>
</dbReference>
<evidence type="ECO:0000256" key="6">
    <source>
        <dbReference type="HAMAP-Rule" id="MF_00277"/>
    </source>
</evidence>
<reference evidence="8 9" key="1">
    <citation type="submission" date="2020-08" db="EMBL/GenBank/DDBJ databases">
        <title>Genomic Encyclopedia of Type Strains, Phase IV (KMG-V): Genome sequencing to study the core and pangenomes of soil and plant-associated prokaryotes.</title>
        <authorList>
            <person name="Whitman W."/>
        </authorList>
    </citation>
    <scope>NUCLEOTIDE SEQUENCE [LARGE SCALE GENOMIC DNA]</scope>
    <source>
        <strain evidence="8 9">M8UP14</strain>
    </source>
</reference>
<protein>
    <recommendedName>
        <fullName evidence="6">Bifunctional uridylyltransferase/uridylyl-removing enzyme</fullName>
        <shortName evidence="6">UTase/UR</shortName>
    </recommendedName>
    <alternativeName>
        <fullName evidence="6">Bifunctional [protein-PII] modification enzyme</fullName>
    </alternativeName>
    <alternativeName>
        <fullName evidence="6">Bifunctional nitrogen sensor protein</fullName>
    </alternativeName>
    <domain>
        <recommendedName>
            <fullName evidence="6">[Protein-PII] uridylyltransferase</fullName>
            <shortName evidence="6">PII uridylyltransferase</shortName>
            <shortName evidence="6">UTase</shortName>
            <ecNumber evidence="6">2.7.7.59</ecNumber>
        </recommendedName>
    </domain>
    <domain>
        <recommendedName>
            <fullName evidence="6">[Protein-PII]-UMP uridylyl-removing enzyme</fullName>
            <shortName evidence="6">UR</shortName>
            <ecNumber evidence="6">3.1.4.-</ecNumber>
        </recommendedName>
    </domain>
</protein>
<dbReference type="NCBIfam" id="TIGR01693">
    <property type="entry name" value="UTase_glnD"/>
    <property type="match status" value="1"/>
</dbReference>
<keyword evidence="1 6" id="KW-0808">Transferase</keyword>
<dbReference type="EC" id="3.1.4.-" evidence="6"/>
<dbReference type="InterPro" id="IPR013546">
    <property type="entry name" value="PII_UdlTrfase/GS_AdlTrfase"/>
</dbReference>
<dbReference type="SUPFAM" id="SSF109604">
    <property type="entry name" value="HD-domain/PDEase-like"/>
    <property type="match status" value="1"/>
</dbReference>
<organism evidence="8 9">
    <name type="scientific">Granulicella aggregans</name>
    <dbReference type="NCBI Taxonomy" id="474949"/>
    <lineage>
        <taxon>Bacteria</taxon>
        <taxon>Pseudomonadati</taxon>
        <taxon>Acidobacteriota</taxon>
        <taxon>Terriglobia</taxon>
        <taxon>Terriglobales</taxon>
        <taxon>Acidobacteriaceae</taxon>
        <taxon>Granulicella</taxon>
    </lineage>
</organism>
<feature type="region of interest" description="Uridylyltransferase" evidence="6">
    <location>
        <begin position="1"/>
        <end position="352"/>
    </location>
</feature>
<dbReference type="InterPro" id="IPR006674">
    <property type="entry name" value="HD_domain"/>
</dbReference>
<evidence type="ECO:0000256" key="2">
    <source>
        <dbReference type="ARBA" id="ARBA00022695"/>
    </source>
</evidence>
<dbReference type="SUPFAM" id="SSF81301">
    <property type="entry name" value="Nucleotidyltransferase"/>
    <property type="match status" value="1"/>
</dbReference>
<dbReference type="EMBL" id="JACHIP010000005">
    <property type="protein sequence ID" value="MBB5059066.1"/>
    <property type="molecule type" value="Genomic_DNA"/>
</dbReference>
<dbReference type="Gene3D" id="3.30.460.10">
    <property type="entry name" value="Beta Polymerase, domain 2"/>
    <property type="match status" value="1"/>
</dbReference>
<dbReference type="PANTHER" id="PTHR47320:SF1">
    <property type="entry name" value="BIFUNCTIONAL URIDYLYLTRANSFERASE_URIDYLYL-REMOVING ENZYME"/>
    <property type="match status" value="1"/>
</dbReference>
<proteinExistence type="inferred from homology"/>
<evidence type="ECO:0000256" key="5">
    <source>
        <dbReference type="ARBA" id="ARBA00023268"/>
    </source>
</evidence>
<comment type="catalytic activity">
    <reaction evidence="6">
        <text>[protein-PII]-L-tyrosine + UTP = [protein-PII]-uridylyl-L-tyrosine + diphosphate</text>
        <dbReference type="Rhea" id="RHEA:13673"/>
        <dbReference type="Rhea" id="RHEA-COMP:12147"/>
        <dbReference type="Rhea" id="RHEA-COMP:12148"/>
        <dbReference type="ChEBI" id="CHEBI:33019"/>
        <dbReference type="ChEBI" id="CHEBI:46398"/>
        <dbReference type="ChEBI" id="CHEBI:46858"/>
        <dbReference type="ChEBI" id="CHEBI:90602"/>
        <dbReference type="EC" id="2.7.7.59"/>
    </reaction>
</comment>
<evidence type="ECO:0000256" key="1">
    <source>
        <dbReference type="ARBA" id="ARBA00022679"/>
    </source>
</evidence>
<dbReference type="CDD" id="cd04899">
    <property type="entry name" value="ACT_ACR-UUR-like_2"/>
    <property type="match status" value="1"/>
</dbReference>
<keyword evidence="4 6" id="KW-0460">Magnesium</keyword>
<dbReference type="InterPro" id="IPR010043">
    <property type="entry name" value="UTase/UR"/>
</dbReference>
<name>A0A7W7ZGX5_9BACT</name>
<comment type="caution">
    <text evidence="8">The sequence shown here is derived from an EMBL/GenBank/DDBJ whole genome shotgun (WGS) entry which is preliminary data.</text>
</comment>